<sequence length="91" mass="9971">MEIQEETEEDHHHVVEETIEVSPELAGVVEAAPAIQINQGEQPQPEIVADVPPSHSHPRSNAPPSEASPPFFVVIHRPPTGKTISIKIIYI</sequence>
<name>A0AAV0JZU1_9ROSI</name>
<evidence type="ECO:0000313" key="3">
    <source>
        <dbReference type="Proteomes" id="UP001154282"/>
    </source>
</evidence>
<dbReference type="EMBL" id="CAMGYJ010000005">
    <property type="protein sequence ID" value="CAI0414388.1"/>
    <property type="molecule type" value="Genomic_DNA"/>
</dbReference>
<reference evidence="2" key="1">
    <citation type="submission" date="2022-08" db="EMBL/GenBank/DDBJ databases">
        <authorList>
            <person name="Gutierrez-Valencia J."/>
        </authorList>
    </citation>
    <scope>NUCLEOTIDE SEQUENCE</scope>
</reference>
<gene>
    <name evidence="2" type="ORF">LITE_LOCUS16267</name>
</gene>
<proteinExistence type="predicted"/>
<comment type="caution">
    <text evidence="2">The sequence shown here is derived from an EMBL/GenBank/DDBJ whole genome shotgun (WGS) entry which is preliminary data.</text>
</comment>
<evidence type="ECO:0000256" key="1">
    <source>
        <dbReference type="SAM" id="MobiDB-lite"/>
    </source>
</evidence>
<organism evidence="2 3">
    <name type="scientific">Linum tenue</name>
    <dbReference type="NCBI Taxonomy" id="586396"/>
    <lineage>
        <taxon>Eukaryota</taxon>
        <taxon>Viridiplantae</taxon>
        <taxon>Streptophyta</taxon>
        <taxon>Embryophyta</taxon>
        <taxon>Tracheophyta</taxon>
        <taxon>Spermatophyta</taxon>
        <taxon>Magnoliopsida</taxon>
        <taxon>eudicotyledons</taxon>
        <taxon>Gunneridae</taxon>
        <taxon>Pentapetalae</taxon>
        <taxon>rosids</taxon>
        <taxon>fabids</taxon>
        <taxon>Malpighiales</taxon>
        <taxon>Linaceae</taxon>
        <taxon>Linum</taxon>
    </lineage>
</organism>
<accession>A0AAV0JZU1</accession>
<dbReference type="Proteomes" id="UP001154282">
    <property type="component" value="Unassembled WGS sequence"/>
</dbReference>
<keyword evidence="3" id="KW-1185">Reference proteome</keyword>
<evidence type="ECO:0000313" key="2">
    <source>
        <dbReference type="EMBL" id="CAI0414388.1"/>
    </source>
</evidence>
<dbReference type="AlphaFoldDB" id="A0AAV0JZU1"/>
<feature type="region of interest" description="Disordered" evidence="1">
    <location>
        <begin position="37"/>
        <end position="70"/>
    </location>
</feature>
<protein>
    <submittedName>
        <fullName evidence="2">Uncharacterized protein</fullName>
    </submittedName>
</protein>